<feature type="compositionally biased region" description="Low complexity" evidence="5">
    <location>
        <begin position="191"/>
        <end position="213"/>
    </location>
</feature>
<dbReference type="GO" id="GO:0071944">
    <property type="term" value="C:cell periphery"/>
    <property type="evidence" value="ECO:0007669"/>
    <property type="project" value="UniProtKB-ARBA"/>
</dbReference>
<dbReference type="PANTHER" id="PTHR15549">
    <property type="entry name" value="PAIRED IMMUNOGLOBULIN-LIKE TYPE 2 RECEPTOR"/>
    <property type="match status" value="1"/>
</dbReference>
<evidence type="ECO:0000256" key="7">
    <source>
        <dbReference type="SAM" id="SignalP"/>
    </source>
</evidence>
<dbReference type="EMBL" id="AFNW01000311">
    <property type="protein sequence ID" value="EKJ70343.1"/>
    <property type="molecule type" value="Genomic_DNA"/>
</dbReference>
<feature type="region of interest" description="Disordered" evidence="5">
    <location>
        <begin position="191"/>
        <end position="220"/>
    </location>
</feature>
<evidence type="ECO:0000256" key="6">
    <source>
        <dbReference type="SAM" id="Phobius"/>
    </source>
</evidence>
<sequence>MLAIVWSHIPIAVLAFPEATKRRHHGYLSQPDPTPAIEFSHLQHLELGKRQQTSAPDDDVTLSLVISPDSTCGYVSGSAGSGVVCFGDTKCTWEIGDLKAIFCGEVGHLRCLNRTDALNTDICDDSCKSNEFNLLCTKTYEPYCGTYSYQSGIVDYRCMQSSIKAQNVSFSYDGQKGRAFTTTYITDIFSTGDDTTTPATTPSTSSTDVPEPTNKASAKPNVGAIAGGTVGGLALIGVVVTGIFCLCRRKKRGVSPDEHEPQQPTLPPPVYEAPANTVQLFEAPGDVVYPKCPVSH</sequence>
<proteinExistence type="predicted"/>
<dbReference type="PANTHER" id="PTHR15549:SF33">
    <property type="entry name" value="MEMBRANE PROTEIN WSC4, PUTATIVE (AFU_ORTHOLOGUE AFUA_5G09020)-RELATED"/>
    <property type="match status" value="1"/>
</dbReference>
<evidence type="ECO:0000256" key="4">
    <source>
        <dbReference type="ARBA" id="ARBA00023136"/>
    </source>
</evidence>
<organism evidence="8 9">
    <name type="scientific">Fusarium pseudograminearum (strain CS3096)</name>
    <name type="common">Wheat and barley crown-rot fungus</name>
    <dbReference type="NCBI Taxonomy" id="1028729"/>
    <lineage>
        <taxon>Eukaryota</taxon>
        <taxon>Fungi</taxon>
        <taxon>Dikarya</taxon>
        <taxon>Ascomycota</taxon>
        <taxon>Pezizomycotina</taxon>
        <taxon>Sordariomycetes</taxon>
        <taxon>Hypocreomycetidae</taxon>
        <taxon>Hypocreales</taxon>
        <taxon>Nectriaceae</taxon>
        <taxon>Fusarium</taxon>
    </lineage>
</organism>
<gene>
    <name evidence="8" type="ORF">FPSE_09560</name>
</gene>
<feature type="signal peptide" evidence="7">
    <location>
        <begin position="1"/>
        <end position="15"/>
    </location>
</feature>
<name>K3VD55_FUSPC</name>
<evidence type="ECO:0000256" key="1">
    <source>
        <dbReference type="ARBA" id="ARBA00004167"/>
    </source>
</evidence>
<keyword evidence="9" id="KW-1185">Reference proteome</keyword>
<comment type="caution">
    <text evidence="8">The sequence shown here is derived from an EMBL/GenBank/DDBJ whole genome shotgun (WGS) entry which is preliminary data.</text>
</comment>
<dbReference type="OrthoDB" id="5347452at2759"/>
<evidence type="ECO:0000313" key="9">
    <source>
        <dbReference type="Proteomes" id="UP000007978"/>
    </source>
</evidence>
<reference evidence="8 9" key="1">
    <citation type="journal article" date="2012" name="PLoS Pathog.">
        <title>Comparative pathogenomics reveals horizontally acquired novel virulence genes in fungi infecting cereal hosts.</title>
        <authorList>
            <person name="Gardiner D.M."/>
            <person name="McDonald M.C."/>
            <person name="Covarelli L."/>
            <person name="Solomon P.S."/>
            <person name="Rusu A.G."/>
            <person name="Marshall M."/>
            <person name="Kazan K."/>
            <person name="Chakraborty S."/>
            <person name="McDonald B.A."/>
            <person name="Manners J.M."/>
        </authorList>
    </citation>
    <scope>NUCLEOTIDE SEQUENCE [LARGE SCALE GENOMIC DNA]</scope>
    <source>
        <strain evidence="8 9">CS3096</strain>
    </source>
</reference>
<comment type="subcellular location">
    <subcellularLocation>
        <location evidence="1">Membrane</location>
        <topology evidence="1">Single-pass membrane protein</topology>
    </subcellularLocation>
</comment>
<dbReference type="GO" id="GO:0016020">
    <property type="term" value="C:membrane"/>
    <property type="evidence" value="ECO:0007669"/>
    <property type="project" value="UniProtKB-SubCell"/>
</dbReference>
<keyword evidence="4 6" id="KW-0472">Membrane</keyword>
<dbReference type="InterPro" id="IPR051694">
    <property type="entry name" value="Immunoregulatory_rcpt-like"/>
</dbReference>
<dbReference type="HOGENOM" id="CLU_1120254_0_0_1"/>
<keyword evidence="7" id="KW-0732">Signal</keyword>
<dbReference type="eggNOG" id="ENOG502SSWB">
    <property type="taxonomic scope" value="Eukaryota"/>
</dbReference>
<dbReference type="GeneID" id="20368177"/>
<evidence type="ECO:0000256" key="5">
    <source>
        <dbReference type="SAM" id="MobiDB-lite"/>
    </source>
</evidence>
<dbReference type="Proteomes" id="UP000007978">
    <property type="component" value="Chromosome 2"/>
</dbReference>
<dbReference type="RefSeq" id="XP_009260952.1">
    <property type="nucleotide sequence ID" value="XM_009262677.1"/>
</dbReference>
<dbReference type="CDD" id="cd12087">
    <property type="entry name" value="TM_EGFR-like"/>
    <property type="match status" value="1"/>
</dbReference>
<protein>
    <recommendedName>
        <fullName evidence="10">WSC domain-containing protein</fullName>
    </recommendedName>
</protein>
<keyword evidence="3 6" id="KW-1133">Transmembrane helix</keyword>
<evidence type="ECO:0000313" key="8">
    <source>
        <dbReference type="EMBL" id="EKJ70343.1"/>
    </source>
</evidence>
<evidence type="ECO:0000256" key="2">
    <source>
        <dbReference type="ARBA" id="ARBA00022692"/>
    </source>
</evidence>
<accession>K3VD55</accession>
<evidence type="ECO:0008006" key="10">
    <source>
        <dbReference type="Google" id="ProtNLM"/>
    </source>
</evidence>
<evidence type="ECO:0000256" key="3">
    <source>
        <dbReference type="ARBA" id="ARBA00022989"/>
    </source>
</evidence>
<feature type="transmembrane region" description="Helical" evidence="6">
    <location>
        <begin position="222"/>
        <end position="246"/>
    </location>
</feature>
<dbReference type="AlphaFoldDB" id="K3VD55"/>
<dbReference type="KEGG" id="fpu:FPSE_09560"/>
<keyword evidence="2 6" id="KW-0812">Transmembrane</keyword>
<feature type="chain" id="PRO_5012700541" description="WSC domain-containing protein" evidence="7">
    <location>
        <begin position="16"/>
        <end position="296"/>
    </location>
</feature>